<feature type="region of interest" description="Disordered" evidence="1">
    <location>
        <begin position="88"/>
        <end position="112"/>
    </location>
</feature>
<feature type="chain" id="PRO_5045352249" description="Copper chaperone PCu(A)C" evidence="2">
    <location>
        <begin position="28"/>
        <end position="208"/>
    </location>
</feature>
<dbReference type="Proteomes" id="UP001500280">
    <property type="component" value="Unassembled WGS sequence"/>
</dbReference>
<feature type="compositionally biased region" description="Pro residues" evidence="1">
    <location>
        <begin position="92"/>
        <end position="105"/>
    </location>
</feature>
<keyword evidence="2" id="KW-0732">Signal</keyword>
<dbReference type="EMBL" id="BAAANF010000020">
    <property type="protein sequence ID" value="GAA1705722.1"/>
    <property type="molecule type" value="Genomic_DNA"/>
</dbReference>
<accession>A0ABP4UIF9</accession>
<dbReference type="RefSeq" id="WP_344159627.1">
    <property type="nucleotide sequence ID" value="NZ_BAAANF010000020.1"/>
</dbReference>
<evidence type="ECO:0000256" key="1">
    <source>
        <dbReference type="SAM" id="MobiDB-lite"/>
    </source>
</evidence>
<keyword evidence="4" id="KW-1185">Reference proteome</keyword>
<feature type="compositionally biased region" description="Basic and acidic residues" evidence="1">
    <location>
        <begin position="191"/>
        <end position="208"/>
    </location>
</feature>
<evidence type="ECO:0008006" key="5">
    <source>
        <dbReference type="Google" id="ProtNLM"/>
    </source>
</evidence>
<comment type="caution">
    <text evidence="3">The sequence shown here is derived from an EMBL/GenBank/DDBJ whole genome shotgun (WGS) entry which is preliminary data.</text>
</comment>
<feature type="region of interest" description="Disordered" evidence="1">
    <location>
        <begin position="189"/>
        <end position="208"/>
    </location>
</feature>
<feature type="signal peptide" evidence="2">
    <location>
        <begin position="1"/>
        <end position="27"/>
    </location>
</feature>
<gene>
    <name evidence="3" type="ORF">GCM10009745_61850</name>
</gene>
<evidence type="ECO:0000313" key="3">
    <source>
        <dbReference type="EMBL" id="GAA1705722.1"/>
    </source>
</evidence>
<feature type="compositionally biased region" description="Low complexity" evidence="1">
    <location>
        <begin position="135"/>
        <end position="155"/>
    </location>
</feature>
<proteinExistence type="predicted"/>
<organism evidence="3 4">
    <name type="scientific">Kribbella yunnanensis</name>
    <dbReference type="NCBI Taxonomy" id="190194"/>
    <lineage>
        <taxon>Bacteria</taxon>
        <taxon>Bacillati</taxon>
        <taxon>Actinomycetota</taxon>
        <taxon>Actinomycetes</taxon>
        <taxon>Propionibacteriales</taxon>
        <taxon>Kribbellaceae</taxon>
        <taxon>Kribbella</taxon>
    </lineage>
</organism>
<sequence>MPITLSARSVRRAALASAAATLSIVLAACGANFNAQTAQPYQPAEGTNASSGGIVVRNLLVLADEHGKGELHGVVINNGTATDTLVSITQAPPKPPTADTPPEDPAPVTFGKFDPLSLAVGAALRLPQTGGVDATPTATPSTTPTVTPSGTPKTPAAAPFSVTGAEPGKMVNVVITFAKAGPITTDIPVLTDDHYAPTPRDDAPKGEH</sequence>
<evidence type="ECO:0000313" key="4">
    <source>
        <dbReference type="Proteomes" id="UP001500280"/>
    </source>
</evidence>
<reference evidence="4" key="1">
    <citation type="journal article" date="2019" name="Int. J. Syst. Evol. Microbiol.">
        <title>The Global Catalogue of Microorganisms (GCM) 10K type strain sequencing project: providing services to taxonomists for standard genome sequencing and annotation.</title>
        <authorList>
            <consortium name="The Broad Institute Genomics Platform"/>
            <consortium name="The Broad Institute Genome Sequencing Center for Infectious Disease"/>
            <person name="Wu L."/>
            <person name="Ma J."/>
        </authorList>
    </citation>
    <scope>NUCLEOTIDE SEQUENCE [LARGE SCALE GENOMIC DNA]</scope>
    <source>
        <strain evidence="4">JCM 14307</strain>
    </source>
</reference>
<feature type="region of interest" description="Disordered" evidence="1">
    <location>
        <begin position="128"/>
        <end position="164"/>
    </location>
</feature>
<name>A0ABP4UIF9_9ACTN</name>
<protein>
    <recommendedName>
        <fullName evidence="5">Copper chaperone PCu(A)C</fullName>
    </recommendedName>
</protein>
<evidence type="ECO:0000256" key="2">
    <source>
        <dbReference type="SAM" id="SignalP"/>
    </source>
</evidence>